<name>A0A0G3BT02_9BURK</name>
<dbReference type="AlphaFoldDB" id="A0A0G3BT02"/>
<organism evidence="1 2">
    <name type="scientific">Caldimonas brevitalea</name>
    <dbReference type="NCBI Taxonomy" id="413882"/>
    <lineage>
        <taxon>Bacteria</taxon>
        <taxon>Pseudomonadati</taxon>
        <taxon>Pseudomonadota</taxon>
        <taxon>Betaproteobacteria</taxon>
        <taxon>Burkholderiales</taxon>
        <taxon>Sphaerotilaceae</taxon>
        <taxon>Caldimonas</taxon>
    </lineage>
</organism>
<gene>
    <name evidence="1" type="ORF">AAW51_2969</name>
</gene>
<evidence type="ECO:0000313" key="2">
    <source>
        <dbReference type="Proteomes" id="UP000035352"/>
    </source>
</evidence>
<proteinExistence type="predicted"/>
<reference evidence="1 2" key="1">
    <citation type="submission" date="2015-05" db="EMBL/GenBank/DDBJ databases">
        <authorList>
            <person name="Tang B."/>
            <person name="Yu Y."/>
        </authorList>
    </citation>
    <scope>NUCLEOTIDE SEQUENCE [LARGE SCALE GENOMIC DNA]</scope>
    <source>
        <strain evidence="1 2">DSM 7029</strain>
    </source>
</reference>
<keyword evidence="2" id="KW-1185">Reference proteome</keyword>
<dbReference type="Proteomes" id="UP000035352">
    <property type="component" value="Chromosome"/>
</dbReference>
<sequence>MLADLRRHDAEGSAWLERQLDVVNELLGAHGWPLHQEPQRLAARPSRCARAVYPYAWLHHLRRAYAYAAADPDVVLAPATDAGDEPVDDAVLHAETERLESHLLCHSDCEGFYVPVDFGDLIFDASGRLAGGMLGSSYRLLGELVLVAPYIGVELQGGVLSDEEAARLNALADRREGHWVEGLVWLSLYEAATASVDQKTAIAFA</sequence>
<dbReference type="EMBL" id="CP011371">
    <property type="protein sequence ID" value="AKJ29660.1"/>
    <property type="molecule type" value="Genomic_DNA"/>
</dbReference>
<protein>
    <submittedName>
        <fullName evidence="1">Uncharacterized protein</fullName>
    </submittedName>
</protein>
<evidence type="ECO:0000313" key="1">
    <source>
        <dbReference type="EMBL" id="AKJ29660.1"/>
    </source>
</evidence>
<accession>A0A0G3BT02</accession>
<dbReference type="KEGG" id="pbh:AAW51_2969"/>
<dbReference type="STRING" id="413882.AAW51_2969"/>